<dbReference type="InterPro" id="IPR009091">
    <property type="entry name" value="RCC1/BLIP-II"/>
</dbReference>
<dbReference type="InterPro" id="IPR051553">
    <property type="entry name" value="Ran_GTPase-activating"/>
</dbReference>
<dbReference type="EMBL" id="JAROCD010000001">
    <property type="protein sequence ID" value="MDN4599639.1"/>
    <property type="molecule type" value="Genomic_DNA"/>
</dbReference>
<name>A0ABT8J5U7_9BACL</name>
<dbReference type="Gene3D" id="2.130.10.30">
    <property type="entry name" value="Regulator of chromosome condensation 1/beta-lactamase-inhibitor protein II"/>
    <property type="match status" value="2"/>
</dbReference>
<evidence type="ECO:0000256" key="1">
    <source>
        <dbReference type="SAM" id="SignalP"/>
    </source>
</evidence>
<evidence type="ECO:0000313" key="4">
    <source>
        <dbReference type="Proteomes" id="UP001174205"/>
    </source>
</evidence>
<sequence length="712" mass="79628">MKKFFKVWLVLVLIVLTTAPSYTNAATSVNEVPQLQKITSYSGTQVLTEEGILISWGGFGSDEGSKTNYTQSVLQGINHIVDVSVVYGAAIVVTQDGTVWKGRGVGELAEYTKVYSEDKTHFSENEKVVQVEATQDFIYALRKDGQVLVWKNSYSEPSLPTLIPGLDKVKDIFGSYFIRQDGTVWHVMPGSSVARQYINITDVKKVDHDGYVFLKEDGTVWSKNGDSTVQIQQLPQIKDISRSSDANFALDEAGNLYGWGYNRTGTLGDGTANQVTIPKIILKNVRLLSEADSGHMVVQKKDLSVWAWGFNNSGGLGVELPNKKKNSPIPIQVPFQWPTLNVWDQSIHLNLNGKNLYFTSNKPYLTIKQEVLIPALAFAKQAKWPASISNGKLNMNDSTHSLSVTKSSMVDGKGNVLSSNTSAQFRNGEVYVPLRVLSEAFNLTFNYYSFDRSYGIYTADFTQKDNLDDYGKLIRTKALPAKASKYPYVLAGIPNQYYEKEFPKANFPKGLSLNAAQLYRSKAVGLPIELTSDDFGRYANHISKYYELLLNTDYRTINMNWATALESHAGGSTSKMGDKTARQLQMEAYVKWIKNKKVIIQGDVRPEPSMVTYRNGLLYMRTYIQYEIVQANAPNDLKLRKDRVVQLISAPKDKKIIGSYAMYVDVPLTSDPEFSNGSAWGSWSNGLKVDTRQNDIIKTPWESVFTLTMSPD</sequence>
<dbReference type="SUPFAM" id="SSF50985">
    <property type="entry name" value="RCC1/BLIP-II"/>
    <property type="match status" value="1"/>
</dbReference>
<dbReference type="PROSITE" id="PS50012">
    <property type="entry name" value="RCC1_3"/>
    <property type="match status" value="1"/>
</dbReference>
<feature type="chain" id="PRO_5046823692" description="Copper amine oxidase-like N-terminal domain-containing protein" evidence="1">
    <location>
        <begin position="26"/>
        <end position="712"/>
    </location>
</feature>
<dbReference type="Proteomes" id="UP001174205">
    <property type="component" value="Unassembled WGS sequence"/>
</dbReference>
<proteinExistence type="predicted"/>
<accession>A0ABT8J5U7</accession>
<feature type="signal peptide" evidence="1">
    <location>
        <begin position="1"/>
        <end position="25"/>
    </location>
</feature>
<comment type="caution">
    <text evidence="3">The sequence shown here is derived from an EMBL/GenBank/DDBJ whole genome shotgun (WGS) entry which is preliminary data.</text>
</comment>
<evidence type="ECO:0000313" key="3">
    <source>
        <dbReference type="EMBL" id="MDN4599639.1"/>
    </source>
</evidence>
<evidence type="ECO:0000259" key="2">
    <source>
        <dbReference type="Pfam" id="PF07833"/>
    </source>
</evidence>
<dbReference type="Pfam" id="PF07833">
    <property type="entry name" value="Cu_amine_oxidN1"/>
    <property type="match status" value="1"/>
</dbReference>
<dbReference type="RefSeq" id="WP_301243211.1">
    <property type="nucleotide sequence ID" value="NZ_JAROCD010000001.1"/>
</dbReference>
<feature type="domain" description="Copper amine oxidase-like N-terminal" evidence="2">
    <location>
        <begin position="351"/>
        <end position="447"/>
    </location>
</feature>
<protein>
    <recommendedName>
        <fullName evidence="2">Copper amine oxidase-like N-terminal domain-containing protein</fullName>
    </recommendedName>
</protein>
<dbReference type="InterPro" id="IPR012854">
    <property type="entry name" value="Cu_amine_oxidase-like_N"/>
</dbReference>
<reference evidence="3" key="1">
    <citation type="submission" date="2023-03" db="EMBL/GenBank/DDBJ databases">
        <title>MT1 and MT2 Draft Genomes of Novel Species.</title>
        <authorList>
            <person name="Venkateswaran K."/>
        </authorList>
    </citation>
    <scope>NUCLEOTIDE SEQUENCE</scope>
    <source>
        <strain evidence="3">F6_3S_P_1C</strain>
    </source>
</reference>
<organism evidence="3 4">
    <name type="scientific">Paenibacillus vandeheii</name>
    <dbReference type="NCBI Taxonomy" id="3035917"/>
    <lineage>
        <taxon>Bacteria</taxon>
        <taxon>Bacillati</taxon>
        <taxon>Bacillota</taxon>
        <taxon>Bacilli</taxon>
        <taxon>Bacillales</taxon>
        <taxon>Paenibacillaceae</taxon>
        <taxon>Paenibacillus</taxon>
    </lineage>
</organism>
<keyword evidence="1" id="KW-0732">Signal</keyword>
<keyword evidence="4" id="KW-1185">Reference proteome</keyword>
<dbReference type="InterPro" id="IPR000408">
    <property type="entry name" value="Reg_chr_condens"/>
</dbReference>
<dbReference type="PANTHER" id="PTHR45982">
    <property type="entry name" value="REGULATOR OF CHROMOSOME CONDENSATION"/>
    <property type="match status" value="1"/>
</dbReference>
<dbReference type="PANTHER" id="PTHR45982:SF1">
    <property type="entry name" value="REGULATOR OF CHROMOSOME CONDENSATION"/>
    <property type="match status" value="1"/>
</dbReference>
<gene>
    <name evidence="3" type="ORF">P5G61_00240</name>
</gene>